<reference evidence="20 21" key="1">
    <citation type="submission" date="2019-09" db="EMBL/GenBank/DDBJ databases">
        <title>Bird 10,000 Genomes (B10K) Project - Family phase.</title>
        <authorList>
            <person name="Zhang G."/>
        </authorList>
    </citation>
    <scope>NUCLEOTIDE SEQUENCE [LARGE SCALE GENOMIC DNA]</scope>
    <source>
        <strain evidence="20">B10K-DU-001-55</strain>
        <tissue evidence="20">Muscle</tissue>
    </source>
</reference>
<dbReference type="InterPro" id="IPR003531">
    <property type="entry name" value="Hempt_rcpt_S_F1_CS"/>
</dbReference>
<name>A0A7L2ADV7_9GRUI</name>
<comment type="similarity">
    <text evidence="2">Belongs to the type I cytokine receptor family. Type 4 subfamily.</text>
</comment>
<dbReference type="CDD" id="cd00063">
    <property type="entry name" value="FN3"/>
    <property type="match status" value="1"/>
</dbReference>
<dbReference type="GO" id="GO:0004896">
    <property type="term" value="F:cytokine receptor activity"/>
    <property type="evidence" value="ECO:0007669"/>
    <property type="project" value="InterPro"/>
</dbReference>
<organism evidence="20 21">
    <name type="scientific">Heliornis fulica</name>
    <name type="common">sungrebe</name>
    <dbReference type="NCBI Taxonomy" id="54369"/>
    <lineage>
        <taxon>Eukaryota</taxon>
        <taxon>Metazoa</taxon>
        <taxon>Chordata</taxon>
        <taxon>Craniata</taxon>
        <taxon>Vertebrata</taxon>
        <taxon>Euteleostomi</taxon>
        <taxon>Archelosauria</taxon>
        <taxon>Archosauria</taxon>
        <taxon>Dinosauria</taxon>
        <taxon>Saurischia</taxon>
        <taxon>Theropoda</taxon>
        <taxon>Coelurosauria</taxon>
        <taxon>Aves</taxon>
        <taxon>Neognathae</taxon>
        <taxon>Neoaves</taxon>
        <taxon>Gruiformes</taxon>
        <taxon>Heliornithidae</taxon>
        <taxon>Heliornis</taxon>
    </lineage>
</organism>
<comment type="subunit">
    <text evidence="12">Non-covalent dimer of an alpha and a beta subunit. IL2R exists in 3 different forms: a high affinity dimer, an intermediate affinity monomer (beta subunit), and a low affinity monomer (alpha subunit). The high and intermediate affinity forms also associate with a gamma subunit. Interacts with SHB upon interleukin stimulation.</text>
</comment>
<proteinExistence type="inferred from homology"/>
<evidence type="ECO:0000256" key="16">
    <source>
        <dbReference type="SAM" id="MobiDB-lite"/>
    </source>
</evidence>
<comment type="function">
    <text evidence="15">Receptor for interleukin-2. This beta subunit is involved in receptor mediated endocytosis and transduces the mitogenic signals of IL2. Probably in association with IL15RA, involved in the stimulation of neutrophil phagocytosis by IL15.</text>
</comment>
<evidence type="ECO:0000256" key="13">
    <source>
        <dbReference type="ARBA" id="ARBA00031280"/>
    </source>
</evidence>
<evidence type="ECO:0000256" key="9">
    <source>
        <dbReference type="ARBA" id="ARBA00023157"/>
    </source>
</evidence>
<evidence type="ECO:0000256" key="3">
    <source>
        <dbReference type="ARBA" id="ARBA00016239"/>
    </source>
</evidence>
<keyword evidence="5 17" id="KW-0812">Transmembrane</keyword>
<dbReference type="EMBL" id="VXBZ01001018">
    <property type="protein sequence ID" value="NXP44392.1"/>
    <property type="molecule type" value="Genomic_DNA"/>
</dbReference>
<evidence type="ECO:0000256" key="17">
    <source>
        <dbReference type="SAM" id="Phobius"/>
    </source>
</evidence>
<evidence type="ECO:0000256" key="14">
    <source>
        <dbReference type="ARBA" id="ARBA00032935"/>
    </source>
</evidence>
<evidence type="ECO:0000256" key="15">
    <source>
        <dbReference type="ARBA" id="ARBA00045664"/>
    </source>
</evidence>
<evidence type="ECO:0000256" key="2">
    <source>
        <dbReference type="ARBA" id="ARBA00008280"/>
    </source>
</evidence>
<keyword evidence="8 17" id="KW-0472">Membrane</keyword>
<evidence type="ECO:0000256" key="12">
    <source>
        <dbReference type="ARBA" id="ARBA00026094"/>
    </source>
</evidence>
<dbReference type="Pfam" id="PF18707">
    <property type="entry name" value="IL2RB_N1"/>
    <property type="match status" value="1"/>
</dbReference>
<feature type="chain" id="PRO_5029764834" description="Interleukin-2 receptor subunit beta" evidence="18">
    <location>
        <begin position="23"/>
        <end position="583"/>
    </location>
</feature>
<dbReference type="InterPro" id="IPR003961">
    <property type="entry name" value="FN3_dom"/>
</dbReference>
<evidence type="ECO:0000313" key="20">
    <source>
        <dbReference type="EMBL" id="NXP44392.1"/>
    </source>
</evidence>
<dbReference type="PANTHER" id="PTHR23037">
    <property type="entry name" value="CYTOKINE RECEPTOR"/>
    <property type="match status" value="1"/>
</dbReference>
<comment type="subcellular location">
    <subcellularLocation>
        <location evidence="1">Cell membrane</location>
        <topology evidence="1">Single-pass type I membrane protein</topology>
    </subcellularLocation>
</comment>
<dbReference type="Gene3D" id="2.60.40.10">
    <property type="entry name" value="Immunoglobulins"/>
    <property type="match status" value="2"/>
</dbReference>
<feature type="non-terminal residue" evidence="20">
    <location>
        <position position="583"/>
    </location>
</feature>
<dbReference type="SUPFAM" id="SSF49265">
    <property type="entry name" value="Fibronectin type III"/>
    <property type="match status" value="2"/>
</dbReference>
<sequence>MKPSLLLMCHLWLFNLTPLSWASDSAPGASSLTCSYDSRAALFCDWNPGRDLVEAPCQLEIISKLGFFDRAFSFSEKLRECCELPKAEHTTGLRRCIKTFSKNSNSQIFTAADRLNLSVHCHTGENSSIPVRIEDFSPLAHIKLRPPGNLQLVSKTENTYNLTWSLNISSHYLDGEREYQVRYRTTSQSWEEARNFTIMQDQTWVMFESLSPDMKYEAAVRARPSASSTLKGVWSDWSETILWRTHADQTSRAVLPALIVSTCVFVIIGTAFLINLRTLKWFKKILKIHIPDPEKFFPPLVSVHGGDIQKWLSSPFSTSSYCVNSTTPEISILEVIQKNDHESQFLLCKGTLTPDPPLETSGHSVSSCFTNQGYFFFHLPNSFEIEPCQVYFTYEPFTQEGCGNEDGESYHGLPSPGLCTLAEDMPMLSHNFLHCIIATEGFQNSSFMEETEGEGQQAIAISGVLQSSEGTSPTPVLKQGEKVTDKETLQPAEAFCPLDTDFPDTSDVNDSNTVDVREVSGNAGTPTGPCTPAAHATSSFSQDPPLRQSQEDPCRTAFSSQVLNSGAYLSLRDLQSQYSHCSV</sequence>
<keyword evidence="6 18" id="KW-0732">Signal</keyword>
<dbReference type="InterPro" id="IPR036116">
    <property type="entry name" value="FN3_sf"/>
</dbReference>
<dbReference type="GO" id="GO:0009897">
    <property type="term" value="C:external side of plasma membrane"/>
    <property type="evidence" value="ECO:0007669"/>
    <property type="project" value="TreeGrafter"/>
</dbReference>
<dbReference type="PANTHER" id="PTHR23037:SF30">
    <property type="entry name" value="INTERLEUKIN-2 RECEPTOR SUBUNIT BETA"/>
    <property type="match status" value="1"/>
</dbReference>
<dbReference type="Pfam" id="PF00041">
    <property type="entry name" value="fn3"/>
    <property type="match status" value="1"/>
</dbReference>
<keyword evidence="11" id="KW-0325">Glycoprotein</keyword>
<evidence type="ECO:0000256" key="10">
    <source>
        <dbReference type="ARBA" id="ARBA00023170"/>
    </source>
</evidence>
<keyword evidence="10" id="KW-0675">Receptor</keyword>
<gene>
    <name evidence="20" type="primary">Il2rb</name>
    <name evidence="20" type="ORF">HELFUL_R01498</name>
</gene>
<keyword evidence="4" id="KW-1003">Cell membrane</keyword>
<accession>A0A7L2ADV7</accession>
<protein>
    <recommendedName>
        <fullName evidence="3">Interleukin-2 receptor subunit beta</fullName>
    </recommendedName>
    <alternativeName>
        <fullName evidence="14">High affinity IL-2 receptor subunit beta</fullName>
    </alternativeName>
    <alternativeName>
        <fullName evidence="13">p70-75</fullName>
    </alternativeName>
</protein>
<feature type="domain" description="Fibronectin type-III" evidence="19">
    <location>
        <begin position="146"/>
        <end position="248"/>
    </location>
</feature>
<keyword evidence="9" id="KW-1015">Disulfide bond</keyword>
<evidence type="ECO:0000256" key="7">
    <source>
        <dbReference type="ARBA" id="ARBA00022989"/>
    </source>
</evidence>
<feature type="region of interest" description="Disordered" evidence="16">
    <location>
        <begin position="517"/>
        <end position="553"/>
    </location>
</feature>
<dbReference type="PROSITE" id="PS01355">
    <property type="entry name" value="HEMATOPO_REC_S_F1"/>
    <property type="match status" value="1"/>
</dbReference>
<dbReference type="OrthoDB" id="9419853at2759"/>
<evidence type="ECO:0000256" key="5">
    <source>
        <dbReference type="ARBA" id="ARBA00022692"/>
    </source>
</evidence>
<evidence type="ECO:0000256" key="11">
    <source>
        <dbReference type="ARBA" id="ARBA00023180"/>
    </source>
</evidence>
<evidence type="ECO:0000256" key="1">
    <source>
        <dbReference type="ARBA" id="ARBA00004251"/>
    </source>
</evidence>
<keyword evidence="7 17" id="KW-1133">Transmembrane helix</keyword>
<evidence type="ECO:0000313" key="21">
    <source>
        <dbReference type="Proteomes" id="UP000590868"/>
    </source>
</evidence>
<feature type="signal peptide" evidence="18">
    <location>
        <begin position="1"/>
        <end position="22"/>
    </location>
</feature>
<evidence type="ECO:0000256" key="4">
    <source>
        <dbReference type="ARBA" id="ARBA00022475"/>
    </source>
</evidence>
<keyword evidence="21" id="KW-1185">Reference proteome</keyword>
<dbReference type="InterPro" id="IPR013783">
    <property type="entry name" value="Ig-like_fold"/>
</dbReference>
<dbReference type="GO" id="GO:0016064">
    <property type="term" value="P:immunoglobulin mediated immune response"/>
    <property type="evidence" value="ECO:0007669"/>
    <property type="project" value="TreeGrafter"/>
</dbReference>
<dbReference type="SMART" id="SM00060">
    <property type="entry name" value="FN3"/>
    <property type="match status" value="1"/>
</dbReference>
<dbReference type="Proteomes" id="UP000590868">
    <property type="component" value="Unassembled WGS sequence"/>
</dbReference>
<dbReference type="PROSITE" id="PS50853">
    <property type="entry name" value="FN3"/>
    <property type="match status" value="1"/>
</dbReference>
<evidence type="ECO:0000256" key="18">
    <source>
        <dbReference type="SAM" id="SignalP"/>
    </source>
</evidence>
<comment type="caution">
    <text evidence="20">The sequence shown here is derived from an EMBL/GenBank/DDBJ whole genome shotgun (WGS) entry which is preliminary data.</text>
</comment>
<feature type="non-terminal residue" evidence="20">
    <location>
        <position position="1"/>
    </location>
</feature>
<evidence type="ECO:0000259" key="19">
    <source>
        <dbReference type="PROSITE" id="PS50853"/>
    </source>
</evidence>
<dbReference type="AlphaFoldDB" id="A0A7L2ADV7"/>
<evidence type="ECO:0000256" key="6">
    <source>
        <dbReference type="ARBA" id="ARBA00022729"/>
    </source>
</evidence>
<dbReference type="InterPro" id="IPR040951">
    <property type="entry name" value="IL2RB_N1"/>
</dbReference>
<evidence type="ECO:0000256" key="8">
    <source>
        <dbReference type="ARBA" id="ARBA00023136"/>
    </source>
</evidence>
<feature type="transmembrane region" description="Helical" evidence="17">
    <location>
        <begin position="254"/>
        <end position="276"/>
    </location>
</feature>
<dbReference type="GO" id="GO:0019976">
    <property type="term" value="F:interleukin-2 binding"/>
    <property type="evidence" value="ECO:0007669"/>
    <property type="project" value="TreeGrafter"/>
</dbReference>